<dbReference type="RefSeq" id="WP_155673236.1">
    <property type="nucleotide sequence ID" value="NZ_WOBO01000015.1"/>
</dbReference>
<name>A0A6N3Z3B0_ALIFS</name>
<dbReference type="Gene3D" id="3.30.1330.60">
    <property type="entry name" value="OmpA-like domain"/>
    <property type="match status" value="1"/>
</dbReference>
<comment type="subcellular location">
    <subcellularLocation>
        <location evidence="1">Cell outer membrane</location>
    </subcellularLocation>
</comment>
<protein>
    <submittedName>
        <fullName evidence="6">OmpA family protein</fullName>
    </submittedName>
</protein>
<keyword evidence="2 4" id="KW-0472">Membrane</keyword>
<evidence type="ECO:0000256" key="2">
    <source>
        <dbReference type="ARBA" id="ARBA00023136"/>
    </source>
</evidence>
<evidence type="ECO:0000256" key="4">
    <source>
        <dbReference type="PROSITE-ProRule" id="PRU00473"/>
    </source>
</evidence>
<organism evidence="6 7">
    <name type="scientific">Aliivibrio fischeri</name>
    <name type="common">Vibrio fischeri</name>
    <dbReference type="NCBI Taxonomy" id="668"/>
    <lineage>
        <taxon>Bacteria</taxon>
        <taxon>Pseudomonadati</taxon>
        <taxon>Pseudomonadota</taxon>
        <taxon>Gammaproteobacteria</taxon>
        <taxon>Vibrionales</taxon>
        <taxon>Vibrionaceae</taxon>
        <taxon>Aliivibrio</taxon>
    </lineage>
</organism>
<feature type="non-terminal residue" evidence="6">
    <location>
        <position position="1"/>
    </location>
</feature>
<dbReference type="Pfam" id="PF00691">
    <property type="entry name" value="OmpA"/>
    <property type="match status" value="1"/>
</dbReference>
<keyword evidence="3" id="KW-0998">Cell outer membrane</keyword>
<dbReference type="GO" id="GO:0009279">
    <property type="term" value="C:cell outer membrane"/>
    <property type="evidence" value="ECO:0007669"/>
    <property type="project" value="UniProtKB-SubCell"/>
</dbReference>
<comment type="caution">
    <text evidence="6">The sequence shown here is derived from an EMBL/GenBank/DDBJ whole genome shotgun (WGS) entry which is preliminary data.</text>
</comment>
<reference evidence="6 7" key="1">
    <citation type="submission" date="2019-11" db="EMBL/GenBank/DDBJ databases">
        <title>Using colonization assays and comparative genomics to discover symbiosis behaviors and factors in Vibrio fischeri.</title>
        <authorList>
            <person name="Bongrand C."/>
            <person name="Moriano-Gutierrez S."/>
            <person name="Arevalo P."/>
            <person name="Mcfall-Ngai M."/>
            <person name="Visick K."/>
            <person name="Polz M.F."/>
            <person name="Ruby E.G."/>
        </authorList>
    </citation>
    <scope>NUCLEOTIDE SEQUENCE [LARGE SCALE GENOMIC DNA]</scope>
    <source>
        <strain evidence="7">emors.3.2</strain>
    </source>
</reference>
<dbReference type="Proteomes" id="UP000435323">
    <property type="component" value="Unassembled WGS sequence"/>
</dbReference>
<evidence type="ECO:0000313" key="7">
    <source>
        <dbReference type="Proteomes" id="UP000435323"/>
    </source>
</evidence>
<evidence type="ECO:0000256" key="1">
    <source>
        <dbReference type="ARBA" id="ARBA00004442"/>
    </source>
</evidence>
<dbReference type="CDD" id="cd07185">
    <property type="entry name" value="OmpA_C-like"/>
    <property type="match status" value="1"/>
</dbReference>
<proteinExistence type="predicted"/>
<dbReference type="AlphaFoldDB" id="A0A6N3Z3B0"/>
<dbReference type="EMBL" id="WOBO01000015">
    <property type="protein sequence ID" value="MUK46431.1"/>
    <property type="molecule type" value="Genomic_DNA"/>
</dbReference>
<evidence type="ECO:0000259" key="5">
    <source>
        <dbReference type="PROSITE" id="PS51123"/>
    </source>
</evidence>
<dbReference type="PROSITE" id="PS51123">
    <property type="entry name" value="OMPA_2"/>
    <property type="match status" value="1"/>
</dbReference>
<sequence length="202" mass="22849">ANANANEKVEDIKKSEQSVLIYCGSANKEYQKEVNVAEGKRLSLNEGGFYQIQHLEPIEPKGAFVNRELDSIDVESTCSEFLISNTSDALVNKNAVLARVYFNFDKSTLTQRSEYVLDKLYSKMGEKDIKLKVEGHTDSKGSSTYNYDLGLKRANIVYQYLVHQGAEPNQFSVVTKGEREPIKTNKTANGREKNRRVEIEKI</sequence>
<dbReference type="InterPro" id="IPR050330">
    <property type="entry name" value="Bact_OuterMem_StrucFunc"/>
</dbReference>
<dbReference type="PANTHER" id="PTHR30329:SF21">
    <property type="entry name" value="LIPOPROTEIN YIAD-RELATED"/>
    <property type="match status" value="1"/>
</dbReference>
<evidence type="ECO:0000256" key="3">
    <source>
        <dbReference type="ARBA" id="ARBA00023237"/>
    </source>
</evidence>
<evidence type="ECO:0000313" key="6">
    <source>
        <dbReference type="EMBL" id="MUK46431.1"/>
    </source>
</evidence>
<dbReference type="PRINTS" id="PR01021">
    <property type="entry name" value="OMPADOMAIN"/>
</dbReference>
<accession>A0A6N3Z3B0</accession>
<feature type="domain" description="OmpA-like" evidence="5">
    <location>
        <begin position="91"/>
        <end position="202"/>
    </location>
</feature>
<dbReference type="InterPro" id="IPR006664">
    <property type="entry name" value="OMP_bac"/>
</dbReference>
<dbReference type="InterPro" id="IPR006665">
    <property type="entry name" value="OmpA-like"/>
</dbReference>
<dbReference type="SUPFAM" id="SSF103088">
    <property type="entry name" value="OmpA-like"/>
    <property type="match status" value="1"/>
</dbReference>
<dbReference type="PANTHER" id="PTHR30329">
    <property type="entry name" value="STATOR ELEMENT OF FLAGELLAR MOTOR COMPLEX"/>
    <property type="match status" value="1"/>
</dbReference>
<gene>
    <name evidence="6" type="ORF">GNP77_13675</name>
</gene>
<dbReference type="InterPro" id="IPR036737">
    <property type="entry name" value="OmpA-like_sf"/>
</dbReference>